<dbReference type="InterPro" id="IPR029063">
    <property type="entry name" value="SAM-dependent_MTases_sf"/>
</dbReference>
<feature type="active site" evidence="6">
    <location>
        <position position="132"/>
    </location>
</feature>
<keyword evidence="10" id="KW-1185">Reference proteome</keyword>
<dbReference type="GO" id="GO:0044027">
    <property type="term" value="P:negative regulation of gene expression via chromosomal CpG island methylation"/>
    <property type="evidence" value="ECO:0007669"/>
    <property type="project" value="TreeGrafter"/>
</dbReference>
<keyword evidence="2 6" id="KW-0808">Transferase</keyword>
<dbReference type="NCBIfam" id="TIGR00675">
    <property type="entry name" value="dcm"/>
    <property type="match status" value="1"/>
</dbReference>
<dbReference type="GO" id="GO:0009307">
    <property type="term" value="P:DNA restriction-modification system"/>
    <property type="evidence" value="ECO:0007669"/>
    <property type="project" value="UniProtKB-KW"/>
</dbReference>
<dbReference type="InterPro" id="IPR031303">
    <property type="entry name" value="C5_meth_CS"/>
</dbReference>
<keyword evidence="4" id="KW-0680">Restriction system</keyword>
<protein>
    <recommendedName>
        <fullName evidence="8">Cytosine-specific methyltransferase</fullName>
        <ecNumber evidence="8">2.1.1.37</ecNumber>
    </recommendedName>
</protein>
<dbReference type="CDD" id="cd00315">
    <property type="entry name" value="Cyt_C5_DNA_methylase"/>
    <property type="match status" value="1"/>
</dbReference>
<dbReference type="eggNOG" id="COG0270">
    <property type="taxonomic scope" value="Bacteria"/>
</dbReference>
<evidence type="ECO:0000256" key="4">
    <source>
        <dbReference type="ARBA" id="ARBA00022747"/>
    </source>
</evidence>
<dbReference type="Proteomes" id="UP000005697">
    <property type="component" value="Unassembled WGS sequence"/>
</dbReference>
<reference evidence="9 10" key="1">
    <citation type="submission" date="2011-01" db="EMBL/GenBank/DDBJ databases">
        <authorList>
            <person name="Muzny D."/>
            <person name="Qin X."/>
            <person name="Deng J."/>
            <person name="Jiang H."/>
            <person name="Liu Y."/>
            <person name="Qu J."/>
            <person name="Song X.-Z."/>
            <person name="Zhang L."/>
            <person name="Thornton R."/>
            <person name="Coyle M."/>
            <person name="Francisco L."/>
            <person name="Jackson L."/>
            <person name="Javaid M."/>
            <person name="Korchina V."/>
            <person name="Kovar C."/>
            <person name="Mata R."/>
            <person name="Mathew T."/>
            <person name="Ngo R."/>
            <person name="Nguyen L."/>
            <person name="Nguyen N."/>
            <person name="Okwuonu G."/>
            <person name="Ongeri F."/>
            <person name="Pham C."/>
            <person name="Simmons D."/>
            <person name="Wilczek-Boney K."/>
            <person name="Hale W."/>
            <person name="Jakkamsetti A."/>
            <person name="Pham P."/>
            <person name="Ruth R."/>
            <person name="San Lucas F."/>
            <person name="Warren J."/>
            <person name="Zhang J."/>
            <person name="Zhao Z."/>
            <person name="Zhou C."/>
            <person name="Zhu D."/>
            <person name="Lee S."/>
            <person name="Bess C."/>
            <person name="Blankenburg K."/>
            <person name="Forbes L."/>
            <person name="Fu Q."/>
            <person name="Gubbala S."/>
            <person name="Hirani K."/>
            <person name="Jayaseelan J.C."/>
            <person name="Lara F."/>
            <person name="Munidasa M."/>
            <person name="Palculict T."/>
            <person name="Patil S."/>
            <person name="Pu L.-L."/>
            <person name="Saada N."/>
            <person name="Tang L."/>
            <person name="Weissenberger G."/>
            <person name="Zhu Y."/>
            <person name="Hemphill L."/>
            <person name="Shang Y."/>
            <person name="Youmans B."/>
            <person name="Ayvaz T."/>
            <person name="Ross M."/>
            <person name="Santibanez J."/>
            <person name="Aqrawi P."/>
            <person name="Gross S."/>
            <person name="Joshi V."/>
            <person name="Fowler G."/>
            <person name="Nazareth L."/>
            <person name="Reid J."/>
            <person name="Worley K."/>
            <person name="Petrosino J."/>
            <person name="Highlander S."/>
            <person name="Gibbs R."/>
        </authorList>
    </citation>
    <scope>NUCLEOTIDE SEQUENCE [LARGE SCALE GENOMIC DNA]</scope>
    <source>
        <strain evidence="9 10">DSM 16608</strain>
    </source>
</reference>
<comment type="similarity">
    <text evidence="6 7">Belongs to the class I-like SAM-binding methyltransferase superfamily. C5-methyltransferase family.</text>
</comment>
<dbReference type="REBASE" id="43132">
    <property type="entry name" value="M.Pmu16608ORF2283P"/>
</dbReference>
<evidence type="ECO:0000256" key="1">
    <source>
        <dbReference type="ARBA" id="ARBA00022603"/>
    </source>
</evidence>
<dbReference type="GO" id="GO:0032259">
    <property type="term" value="P:methylation"/>
    <property type="evidence" value="ECO:0007669"/>
    <property type="project" value="UniProtKB-KW"/>
</dbReference>
<accession>F0F9L6</accession>
<dbReference type="EMBL" id="AEWX01000032">
    <property type="protein sequence ID" value="EGC19175.1"/>
    <property type="molecule type" value="Genomic_DNA"/>
</dbReference>
<dbReference type="Gene3D" id="3.90.120.10">
    <property type="entry name" value="DNA Methylase, subunit A, domain 2"/>
    <property type="match status" value="1"/>
</dbReference>
<name>F0F9L6_9BACT</name>
<keyword evidence="3 6" id="KW-0949">S-adenosyl-L-methionine</keyword>
<dbReference type="GO" id="GO:0003677">
    <property type="term" value="F:DNA binding"/>
    <property type="evidence" value="ECO:0007669"/>
    <property type="project" value="TreeGrafter"/>
</dbReference>
<dbReference type="PROSITE" id="PS51679">
    <property type="entry name" value="SAM_MT_C5"/>
    <property type="match status" value="1"/>
</dbReference>
<dbReference type="Gene3D" id="3.40.50.150">
    <property type="entry name" value="Vaccinia Virus protein VP39"/>
    <property type="match status" value="1"/>
</dbReference>
<dbReference type="InterPro" id="IPR050390">
    <property type="entry name" value="C5-Methyltransferase"/>
</dbReference>
<evidence type="ECO:0000313" key="10">
    <source>
        <dbReference type="Proteomes" id="UP000005697"/>
    </source>
</evidence>
<dbReference type="EC" id="2.1.1.37" evidence="8"/>
<sequence length="398" mass="44663">MENRTIMKFYIRDVCSIQEKLCIFDVQNLPGRLIPVENGNHFRIDCRKKMATKTYNVLDLFCGCGGMSYGFEKAGFDVLLGIDVWKDALVTYQHNHRSGGVLCADLSVITGKEVGQHLGGKQVDVIIGGPPCQGFSVAGKRIVDDDRNKLYKGFVRMVSCFHPKAFVMENVPNILTIGNGVIKESIIKDFSELGYKVSYKVLLASDYGVPQNRRRAIFVGMLDGTEFVFPSPTLETPVTCKEAISDLPEDSLPEGGEYPADPQSEYQKLMREGSDGVYNHEITVHNERTKEIIAMVPDGGNYKDLPIELQNTRKVHIAWTRLNSMRPSLTIDTGHFHHFHYEYNRVPTARESARIQSFPDTFVFIGNKTSKLKQIGNAVPPFMAQAIAGQILKHLKQK</sequence>
<comment type="catalytic activity">
    <reaction evidence="5 8">
        <text>a 2'-deoxycytidine in DNA + S-adenosyl-L-methionine = a 5-methyl-2'-deoxycytidine in DNA + S-adenosyl-L-homocysteine + H(+)</text>
        <dbReference type="Rhea" id="RHEA:13681"/>
        <dbReference type="Rhea" id="RHEA-COMP:11369"/>
        <dbReference type="Rhea" id="RHEA-COMP:11370"/>
        <dbReference type="ChEBI" id="CHEBI:15378"/>
        <dbReference type="ChEBI" id="CHEBI:57856"/>
        <dbReference type="ChEBI" id="CHEBI:59789"/>
        <dbReference type="ChEBI" id="CHEBI:85452"/>
        <dbReference type="ChEBI" id="CHEBI:85454"/>
        <dbReference type="EC" id="2.1.1.37"/>
    </reaction>
</comment>
<organism evidence="9 10">
    <name type="scientific">Prevotella multiformis DSM 16608</name>
    <dbReference type="NCBI Taxonomy" id="888743"/>
    <lineage>
        <taxon>Bacteria</taxon>
        <taxon>Pseudomonadati</taxon>
        <taxon>Bacteroidota</taxon>
        <taxon>Bacteroidia</taxon>
        <taxon>Bacteroidales</taxon>
        <taxon>Prevotellaceae</taxon>
        <taxon>Prevotella</taxon>
    </lineage>
</organism>
<evidence type="ECO:0000256" key="7">
    <source>
        <dbReference type="RuleBase" id="RU000416"/>
    </source>
</evidence>
<keyword evidence="1 6" id="KW-0489">Methyltransferase</keyword>
<evidence type="ECO:0000256" key="2">
    <source>
        <dbReference type="ARBA" id="ARBA00022679"/>
    </source>
</evidence>
<comment type="caution">
    <text evidence="9">The sequence shown here is derived from an EMBL/GenBank/DDBJ whole genome shotgun (WGS) entry which is preliminary data.</text>
</comment>
<evidence type="ECO:0000256" key="3">
    <source>
        <dbReference type="ARBA" id="ARBA00022691"/>
    </source>
</evidence>
<dbReference type="PROSITE" id="PS00094">
    <property type="entry name" value="C5_MTASE_1"/>
    <property type="match status" value="1"/>
</dbReference>
<evidence type="ECO:0000256" key="6">
    <source>
        <dbReference type="PROSITE-ProRule" id="PRU01016"/>
    </source>
</evidence>
<evidence type="ECO:0000256" key="8">
    <source>
        <dbReference type="RuleBase" id="RU000417"/>
    </source>
</evidence>
<dbReference type="HOGENOM" id="CLU_006958_2_0_10"/>
<dbReference type="SUPFAM" id="SSF53335">
    <property type="entry name" value="S-adenosyl-L-methionine-dependent methyltransferases"/>
    <property type="match status" value="1"/>
</dbReference>
<dbReference type="AlphaFoldDB" id="F0F9L6"/>
<dbReference type="GO" id="GO:0003886">
    <property type="term" value="F:DNA (cytosine-5-)-methyltransferase activity"/>
    <property type="evidence" value="ECO:0007669"/>
    <property type="project" value="UniProtKB-EC"/>
</dbReference>
<dbReference type="InterPro" id="IPR001525">
    <property type="entry name" value="C5_MeTfrase"/>
</dbReference>
<gene>
    <name evidence="9" type="primary">dcm</name>
    <name evidence="9" type="ORF">HMPREF9141_2283</name>
</gene>
<dbReference type="PANTHER" id="PTHR10629">
    <property type="entry name" value="CYTOSINE-SPECIFIC METHYLTRANSFERASE"/>
    <property type="match status" value="1"/>
</dbReference>
<evidence type="ECO:0000256" key="5">
    <source>
        <dbReference type="ARBA" id="ARBA00047422"/>
    </source>
</evidence>
<evidence type="ECO:0000313" key="9">
    <source>
        <dbReference type="EMBL" id="EGC19175.1"/>
    </source>
</evidence>
<proteinExistence type="inferred from homology"/>
<dbReference type="PANTHER" id="PTHR10629:SF52">
    <property type="entry name" value="DNA (CYTOSINE-5)-METHYLTRANSFERASE 1"/>
    <property type="match status" value="1"/>
</dbReference>
<dbReference type="InterPro" id="IPR018117">
    <property type="entry name" value="C5_DNA_meth_AS"/>
</dbReference>
<dbReference type="Pfam" id="PF00145">
    <property type="entry name" value="DNA_methylase"/>
    <property type="match status" value="1"/>
</dbReference>
<dbReference type="PROSITE" id="PS00095">
    <property type="entry name" value="C5_MTASE_2"/>
    <property type="match status" value="1"/>
</dbReference>
<dbReference type="STRING" id="888743.HMPREF9141_2283"/>
<dbReference type="PRINTS" id="PR00105">
    <property type="entry name" value="C5METTRFRASE"/>
</dbReference>